<dbReference type="EMBL" id="JACEIK010015338">
    <property type="protein sequence ID" value="MCE3216981.1"/>
    <property type="molecule type" value="Genomic_DNA"/>
</dbReference>
<proteinExistence type="predicted"/>
<sequence>EIKPRATGQIQVERSWKGSGKTVRDFVAWSTGTPAKASKCRITRQWVKKTSFPAVKVSPDDYLLIIESVVCSREYPRFGQFVQ</sequence>
<reference evidence="1 2" key="1">
    <citation type="journal article" date="2021" name="BMC Genomics">
        <title>Datura genome reveals duplications of psychoactive alkaloid biosynthetic genes and high mutation rate following tissue culture.</title>
        <authorList>
            <person name="Rajewski A."/>
            <person name="Carter-House D."/>
            <person name="Stajich J."/>
            <person name="Litt A."/>
        </authorList>
    </citation>
    <scope>NUCLEOTIDE SEQUENCE [LARGE SCALE GENOMIC DNA]</scope>
    <source>
        <strain evidence="1">AR-01</strain>
    </source>
</reference>
<gene>
    <name evidence="1" type="ORF">HAX54_009832</name>
</gene>
<protein>
    <submittedName>
        <fullName evidence="1">Uncharacterized protein</fullName>
    </submittedName>
</protein>
<accession>A0ABS8WZJ6</accession>
<feature type="non-terminal residue" evidence="1">
    <location>
        <position position="83"/>
    </location>
</feature>
<evidence type="ECO:0000313" key="1">
    <source>
        <dbReference type="EMBL" id="MCE3216981.1"/>
    </source>
</evidence>
<feature type="non-terminal residue" evidence="1">
    <location>
        <position position="1"/>
    </location>
</feature>
<comment type="caution">
    <text evidence="1">The sequence shown here is derived from an EMBL/GenBank/DDBJ whole genome shotgun (WGS) entry which is preliminary data.</text>
</comment>
<dbReference type="Proteomes" id="UP000823775">
    <property type="component" value="Unassembled WGS sequence"/>
</dbReference>
<organism evidence="1 2">
    <name type="scientific">Datura stramonium</name>
    <name type="common">Jimsonweed</name>
    <name type="synonym">Common thornapple</name>
    <dbReference type="NCBI Taxonomy" id="4076"/>
    <lineage>
        <taxon>Eukaryota</taxon>
        <taxon>Viridiplantae</taxon>
        <taxon>Streptophyta</taxon>
        <taxon>Embryophyta</taxon>
        <taxon>Tracheophyta</taxon>
        <taxon>Spermatophyta</taxon>
        <taxon>Magnoliopsida</taxon>
        <taxon>eudicotyledons</taxon>
        <taxon>Gunneridae</taxon>
        <taxon>Pentapetalae</taxon>
        <taxon>asterids</taxon>
        <taxon>lamiids</taxon>
        <taxon>Solanales</taxon>
        <taxon>Solanaceae</taxon>
        <taxon>Solanoideae</taxon>
        <taxon>Datureae</taxon>
        <taxon>Datura</taxon>
    </lineage>
</organism>
<name>A0ABS8WZJ6_DATST</name>
<evidence type="ECO:0000313" key="2">
    <source>
        <dbReference type="Proteomes" id="UP000823775"/>
    </source>
</evidence>
<keyword evidence="2" id="KW-1185">Reference proteome</keyword>